<accession>A0A1N6F4H4</accession>
<organism evidence="3 4">
    <name type="scientific">Chitinophaga niabensis</name>
    <dbReference type="NCBI Taxonomy" id="536979"/>
    <lineage>
        <taxon>Bacteria</taxon>
        <taxon>Pseudomonadati</taxon>
        <taxon>Bacteroidota</taxon>
        <taxon>Chitinophagia</taxon>
        <taxon>Chitinophagales</taxon>
        <taxon>Chitinophagaceae</taxon>
        <taxon>Chitinophaga</taxon>
    </lineage>
</organism>
<reference evidence="4" key="1">
    <citation type="submission" date="2016-11" db="EMBL/GenBank/DDBJ databases">
        <authorList>
            <person name="Varghese N."/>
            <person name="Submissions S."/>
        </authorList>
    </citation>
    <scope>NUCLEOTIDE SEQUENCE [LARGE SCALE GENOMIC DNA]</scope>
    <source>
        <strain evidence="4">DSM 24787</strain>
    </source>
</reference>
<keyword evidence="2" id="KW-0732">Signal</keyword>
<keyword evidence="4" id="KW-1185">Reference proteome</keyword>
<dbReference type="STRING" id="536979.SAMN04488055_2010"/>
<feature type="signal peptide" evidence="2">
    <location>
        <begin position="1"/>
        <end position="21"/>
    </location>
</feature>
<dbReference type="PROSITE" id="PS51257">
    <property type="entry name" value="PROKAR_LIPOPROTEIN"/>
    <property type="match status" value="1"/>
</dbReference>
<gene>
    <name evidence="3" type="ORF">SAMN04488055_2010</name>
</gene>
<evidence type="ECO:0000313" key="3">
    <source>
        <dbReference type="EMBL" id="SIN90161.1"/>
    </source>
</evidence>
<evidence type="ECO:0000313" key="4">
    <source>
        <dbReference type="Proteomes" id="UP000185003"/>
    </source>
</evidence>
<feature type="compositionally biased region" description="Basic and acidic residues" evidence="1">
    <location>
        <begin position="66"/>
        <end position="81"/>
    </location>
</feature>
<dbReference type="EMBL" id="FSRA01000001">
    <property type="protein sequence ID" value="SIN90161.1"/>
    <property type="molecule type" value="Genomic_DNA"/>
</dbReference>
<dbReference type="Proteomes" id="UP000185003">
    <property type="component" value="Unassembled WGS sequence"/>
</dbReference>
<dbReference type="RefSeq" id="WP_074239108.1">
    <property type="nucleotide sequence ID" value="NZ_FSRA01000001.1"/>
</dbReference>
<feature type="region of interest" description="Disordered" evidence="1">
    <location>
        <begin position="66"/>
        <end position="94"/>
    </location>
</feature>
<dbReference type="OrthoDB" id="668543at2"/>
<dbReference type="AlphaFoldDB" id="A0A1N6F4H4"/>
<protein>
    <submittedName>
        <fullName evidence="3">Uncharacterized protein</fullName>
    </submittedName>
</protein>
<feature type="chain" id="PRO_5013042934" evidence="2">
    <location>
        <begin position="22"/>
        <end position="142"/>
    </location>
</feature>
<sequence>MKHFLCTALLLASLIAMSCSASRKSTAAARQAATNTSWIQMMDDPNVNYFEAVKVFEAYWQGKPKPTSEHELFSAEDKDHALNNSSYSNTRDAEDPSVKYRFEYKKFLHWKEEVAPYVQPNGRILTAEERIDIWKQQKGLRQ</sequence>
<evidence type="ECO:0000256" key="2">
    <source>
        <dbReference type="SAM" id="SignalP"/>
    </source>
</evidence>
<proteinExistence type="predicted"/>
<evidence type="ECO:0000256" key="1">
    <source>
        <dbReference type="SAM" id="MobiDB-lite"/>
    </source>
</evidence>
<name>A0A1N6F4H4_9BACT</name>